<dbReference type="Gramene" id="LPERR03G26950.1">
    <property type="protein sequence ID" value="LPERR03G26950.1"/>
    <property type="gene ID" value="LPERR03G26950"/>
</dbReference>
<proteinExistence type="predicted"/>
<dbReference type="InterPro" id="IPR056016">
    <property type="entry name" value="DUF7595"/>
</dbReference>
<dbReference type="Pfam" id="PF24523">
    <property type="entry name" value="DUF7595"/>
    <property type="match status" value="1"/>
</dbReference>
<protein>
    <recommendedName>
        <fullName evidence="1">F-box domain-containing protein</fullName>
    </recommendedName>
</protein>
<dbReference type="PANTHER" id="PTHR35828">
    <property type="entry name" value="OS08G0203800 PROTEIN-RELATED"/>
    <property type="match status" value="1"/>
</dbReference>
<evidence type="ECO:0000313" key="2">
    <source>
        <dbReference type="EnsemblPlants" id="LPERR03G26950.1"/>
    </source>
</evidence>
<dbReference type="HOGENOM" id="CLU_061900_0_0_1"/>
<dbReference type="CDD" id="cd09917">
    <property type="entry name" value="F-box_SF"/>
    <property type="match status" value="1"/>
</dbReference>
<dbReference type="InterPro" id="IPR001810">
    <property type="entry name" value="F-box_dom"/>
</dbReference>
<sequence>MALMPPCPLTTDVLLQVFFHLDPRSIVRCAAVSKYWRLAVINNACQVRSHPERQADHRLLLGFHYREIYPSTLRFCARSSWVPSAGQHWSDDLPTPSFVPAASADGQPELYAQLACSEGLLLVCRGILEEISVYNPLTGFHATMPRFDEISTEAYFLHSVRGDELNPSANSFQVLAVEIECNGVLALQNYSSDIGAWGPVMRPNPVDVVMPNVVRHSVTAIECQGAIHWLCYKTFGKEQRPLELWDCTITHIVAVDLSTCSVWTTRLPEQCMMSYFSVSTKKMLMLATAEDGRLALLQKEDAGMEVAIWVHAENDKGRGNGGCDDGEASWVLARSFDVRKLVEDAGLAHHRLECKNWTDLEVRLEWFCRRSRCVVIWVPYLGLFIIDLERMQIQRASGDSQTHVWPYEIDLTVCYSFLKQFC</sequence>
<reference evidence="2" key="3">
    <citation type="submission" date="2015-04" db="UniProtKB">
        <authorList>
            <consortium name="EnsemblPlants"/>
        </authorList>
    </citation>
    <scope>IDENTIFICATION</scope>
</reference>
<dbReference type="eggNOG" id="ENOG502R5FQ">
    <property type="taxonomic scope" value="Eukaryota"/>
</dbReference>
<dbReference type="EnsemblPlants" id="LPERR03G26950.1">
    <property type="protein sequence ID" value="LPERR03G26950.1"/>
    <property type="gene ID" value="LPERR03G26950"/>
</dbReference>
<evidence type="ECO:0000313" key="3">
    <source>
        <dbReference type="Proteomes" id="UP000032180"/>
    </source>
</evidence>
<dbReference type="AlphaFoldDB" id="A0A0D9VYC7"/>
<accession>A0A0D9VYC7</accession>
<dbReference type="PANTHER" id="PTHR35828:SF18">
    <property type="entry name" value="OS03G0703800 PROTEIN"/>
    <property type="match status" value="1"/>
</dbReference>
<name>A0A0D9VYC7_9ORYZ</name>
<evidence type="ECO:0000259" key="1">
    <source>
        <dbReference type="SMART" id="SM00256"/>
    </source>
</evidence>
<dbReference type="SMART" id="SM00256">
    <property type="entry name" value="FBOX"/>
    <property type="match status" value="1"/>
</dbReference>
<keyword evidence="3" id="KW-1185">Reference proteome</keyword>
<dbReference type="Gene3D" id="1.20.1280.50">
    <property type="match status" value="1"/>
</dbReference>
<reference evidence="2 3" key="1">
    <citation type="submission" date="2012-08" db="EMBL/GenBank/DDBJ databases">
        <title>Oryza genome evolution.</title>
        <authorList>
            <person name="Wing R.A."/>
        </authorList>
    </citation>
    <scope>NUCLEOTIDE SEQUENCE</scope>
</reference>
<organism evidence="2 3">
    <name type="scientific">Leersia perrieri</name>
    <dbReference type="NCBI Taxonomy" id="77586"/>
    <lineage>
        <taxon>Eukaryota</taxon>
        <taxon>Viridiplantae</taxon>
        <taxon>Streptophyta</taxon>
        <taxon>Embryophyta</taxon>
        <taxon>Tracheophyta</taxon>
        <taxon>Spermatophyta</taxon>
        <taxon>Magnoliopsida</taxon>
        <taxon>Liliopsida</taxon>
        <taxon>Poales</taxon>
        <taxon>Poaceae</taxon>
        <taxon>BOP clade</taxon>
        <taxon>Oryzoideae</taxon>
        <taxon>Oryzeae</taxon>
        <taxon>Oryzinae</taxon>
        <taxon>Leersia</taxon>
    </lineage>
</organism>
<feature type="domain" description="F-box" evidence="1">
    <location>
        <begin position="9"/>
        <end position="49"/>
    </location>
</feature>
<dbReference type="Proteomes" id="UP000032180">
    <property type="component" value="Chromosome 3"/>
</dbReference>
<dbReference type="Pfam" id="PF12937">
    <property type="entry name" value="F-box-like"/>
    <property type="match status" value="1"/>
</dbReference>
<dbReference type="InterPro" id="IPR036047">
    <property type="entry name" value="F-box-like_dom_sf"/>
</dbReference>
<reference evidence="3" key="2">
    <citation type="submission" date="2013-12" db="EMBL/GenBank/DDBJ databases">
        <authorList>
            <person name="Yu Y."/>
            <person name="Lee S."/>
            <person name="de Baynast K."/>
            <person name="Wissotski M."/>
            <person name="Liu L."/>
            <person name="Talag J."/>
            <person name="Goicoechea J."/>
            <person name="Angelova A."/>
            <person name="Jetty R."/>
            <person name="Kudrna D."/>
            <person name="Golser W."/>
            <person name="Rivera L."/>
            <person name="Zhang J."/>
            <person name="Wing R."/>
        </authorList>
    </citation>
    <scope>NUCLEOTIDE SEQUENCE</scope>
</reference>
<dbReference type="SUPFAM" id="SSF81383">
    <property type="entry name" value="F-box domain"/>
    <property type="match status" value="1"/>
</dbReference>